<dbReference type="Pfam" id="PF00397">
    <property type="entry name" value="WW"/>
    <property type="match status" value="1"/>
</dbReference>
<name>A0A9D4U1S4_ADICA</name>
<protein>
    <recommendedName>
        <fullName evidence="4">WW domain-containing protein</fullName>
    </recommendedName>
</protein>
<dbReference type="AlphaFoldDB" id="A0A9D4U1S4"/>
<feature type="coiled-coil region" evidence="1">
    <location>
        <begin position="280"/>
        <end position="333"/>
    </location>
</feature>
<dbReference type="OrthoDB" id="6344460at2759"/>
<evidence type="ECO:0000256" key="2">
    <source>
        <dbReference type="SAM" id="MobiDB-lite"/>
    </source>
</evidence>
<keyword evidence="3" id="KW-0732">Signal</keyword>
<evidence type="ECO:0000256" key="3">
    <source>
        <dbReference type="SAM" id="SignalP"/>
    </source>
</evidence>
<feature type="chain" id="PRO_5038745474" description="WW domain-containing protein" evidence="3">
    <location>
        <begin position="23"/>
        <end position="501"/>
    </location>
</feature>
<feature type="region of interest" description="Disordered" evidence="2">
    <location>
        <begin position="97"/>
        <end position="168"/>
    </location>
</feature>
<dbReference type="InterPro" id="IPR053233">
    <property type="entry name" value="ABRA-related"/>
</dbReference>
<dbReference type="InterPro" id="IPR001202">
    <property type="entry name" value="WW_dom"/>
</dbReference>
<comment type="caution">
    <text evidence="5">The sequence shown here is derived from an EMBL/GenBank/DDBJ whole genome shotgun (WGS) entry which is preliminary data.</text>
</comment>
<evidence type="ECO:0000313" key="6">
    <source>
        <dbReference type="Proteomes" id="UP000886520"/>
    </source>
</evidence>
<evidence type="ECO:0000259" key="4">
    <source>
        <dbReference type="PROSITE" id="PS50020"/>
    </source>
</evidence>
<keyword evidence="1" id="KW-0175">Coiled coil</keyword>
<dbReference type="Proteomes" id="UP000886520">
    <property type="component" value="Chromosome 24"/>
</dbReference>
<accession>A0A9D4U1S4</accession>
<dbReference type="SUPFAM" id="SSF51045">
    <property type="entry name" value="WW domain"/>
    <property type="match status" value="1"/>
</dbReference>
<reference evidence="5" key="1">
    <citation type="submission" date="2021-01" db="EMBL/GenBank/DDBJ databases">
        <title>Adiantum capillus-veneris genome.</title>
        <authorList>
            <person name="Fang Y."/>
            <person name="Liao Q."/>
        </authorList>
    </citation>
    <scope>NUCLEOTIDE SEQUENCE</scope>
    <source>
        <strain evidence="5">H3</strain>
        <tissue evidence="5">Leaf</tissue>
    </source>
</reference>
<dbReference type="InterPro" id="IPR036020">
    <property type="entry name" value="WW_dom_sf"/>
</dbReference>
<dbReference type="PANTHER" id="PTHR21715:SF0">
    <property type="entry name" value="RH04127P"/>
    <property type="match status" value="1"/>
</dbReference>
<feature type="compositionally biased region" description="Polar residues" evidence="2">
    <location>
        <begin position="159"/>
        <end position="168"/>
    </location>
</feature>
<feature type="region of interest" description="Disordered" evidence="2">
    <location>
        <begin position="398"/>
        <end position="440"/>
    </location>
</feature>
<keyword evidence="6" id="KW-1185">Reference proteome</keyword>
<proteinExistence type="predicted"/>
<dbReference type="Gene3D" id="3.30.1470.10">
    <property type="entry name" value="Photosystem I PsaD, reaction center subunit II"/>
    <property type="match status" value="1"/>
</dbReference>
<dbReference type="PROSITE" id="PS50020">
    <property type="entry name" value="WW_DOMAIN_2"/>
    <property type="match status" value="1"/>
</dbReference>
<sequence length="501" mass="56608">MLQVGTRLYLHLFFCGVELVEYATWLGMDLTNHKNLLWIAKEALIAPLPSDWKPCLTEEDEIYYFNFTSGRSIWDHPCDEYYRQVYKEEVEKLNKLQQGNQKISNSSPSPRDEGKLAQSSSKASQSSSVGDSSCRSSLERGSIRDLTVGHKPSFPVDSPSCSDSNHLSRSLPPPYLVGHPAMLNFKGGSFDSMICLYAARLASNGGSMPLADFLKLQGSLQVQKNKSTTSCLSTTSFDEKSNMHEDKRRWLQGDGRRDFEKRITQIKDRIEKKLVDEERVVLQQERVEMLERVCKQVQQEESHVLDSLRREILERMERNIREETQALLAKRRKEIVDEVEAEIQAEKLVRVDERRSLDRDKGAIASRLCAQAKEAEVSSLEGEGTNTGEVQVKLKEVGDTSCAQHRGQDEAESLTQKTENEHFAKKPNVDGEPKGTQNLDTPITISSRLLNEGEGTMKDSAQTLGADERKFEKSFHVQDSRTSLVLKLEVFLKVGTSNDLS</sequence>
<feature type="domain" description="WW" evidence="4">
    <location>
        <begin position="46"/>
        <end position="79"/>
    </location>
</feature>
<evidence type="ECO:0000256" key="1">
    <source>
        <dbReference type="SAM" id="Coils"/>
    </source>
</evidence>
<feature type="signal peptide" evidence="3">
    <location>
        <begin position="1"/>
        <end position="22"/>
    </location>
</feature>
<organism evidence="5 6">
    <name type="scientific">Adiantum capillus-veneris</name>
    <name type="common">Maidenhair fern</name>
    <dbReference type="NCBI Taxonomy" id="13818"/>
    <lineage>
        <taxon>Eukaryota</taxon>
        <taxon>Viridiplantae</taxon>
        <taxon>Streptophyta</taxon>
        <taxon>Embryophyta</taxon>
        <taxon>Tracheophyta</taxon>
        <taxon>Polypodiopsida</taxon>
        <taxon>Polypodiidae</taxon>
        <taxon>Polypodiales</taxon>
        <taxon>Pteridineae</taxon>
        <taxon>Pteridaceae</taxon>
        <taxon>Vittarioideae</taxon>
        <taxon>Adiantum</taxon>
    </lineage>
</organism>
<feature type="compositionally biased region" description="Low complexity" evidence="2">
    <location>
        <begin position="119"/>
        <end position="136"/>
    </location>
</feature>
<feature type="compositionally biased region" description="Polar residues" evidence="2">
    <location>
        <begin position="97"/>
        <end position="109"/>
    </location>
</feature>
<evidence type="ECO:0000313" key="5">
    <source>
        <dbReference type="EMBL" id="KAI5060036.1"/>
    </source>
</evidence>
<dbReference type="EMBL" id="JABFUD020000024">
    <property type="protein sequence ID" value="KAI5060036.1"/>
    <property type="molecule type" value="Genomic_DNA"/>
</dbReference>
<feature type="compositionally biased region" description="Basic and acidic residues" evidence="2">
    <location>
        <begin position="418"/>
        <end position="433"/>
    </location>
</feature>
<gene>
    <name evidence="5" type="ORF">GOP47_0024456</name>
</gene>
<dbReference type="CDD" id="cd00201">
    <property type="entry name" value="WW"/>
    <property type="match status" value="1"/>
</dbReference>
<dbReference type="PANTHER" id="PTHR21715">
    <property type="entry name" value="RH04127P"/>
    <property type="match status" value="1"/>
</dbReference>
<dbReference type="SMART" id="SM00456">
    <property type="entry name" value="WW"/>
    <property type="match status" value="1"/>
</dbReference>